<dbReference type="Proteomes" id="UP001208570">
    <property type="component" value="Unassembled WGS sequence"/>
</dbReference>
<dbReference type="PRINTS" id="PR00081">
    <property type="entry name" value="GDHRDH"/>
</dbReference>
<dbReference type="Gene3D" id="3.40.50.720">
    <property type="entry name" value="NAD(P)-binding Rossmann-like Domain"/>
    <property type="match status" value="1"/>
</dbReference>
<dbReference type="InterPro" id="IPR036291">
    <property type="entry name" value="NAD(P)-bd_dom_sf"/>
</dbReference>
<dbReference type="EMBL" id="JAODUP010000184">
    <property type="protein sequence ID" value="KAK2157823.1"/>
    <property type="molecule type" value="Genomic_DNA"/>
</dbReference>
<evidence type="ECO:0000256" key="2">
    <source>
        <dbReference type="ARBA" id="ARBA00022857"/>
    </source>
</evidence>
<keyword evidence="2" id="KW-0521">NADP</keyword>
<comment type="similarity">
    <text evidence="1 5">Belongs to the short-chain dehydrogenases/reductases (SDR) family.</text>
</comment>
<name>A0AAD9N6Z9_9ANNE</name>
<gene>
    <name evidence="6" type="ORF">LSH36_184g10017</name>
</gene>
<dbReference type="SUPFAM" id="SSF51735">
    <property type="entry name" value="NAD(P)-binding Rossmann-fold domains"/>
    <property type="match status" value="1"/>
</dbReference>
<evidence type="ECO:0000256" key="1">
    <source>
        <dbReference type="ARBA" id="ARBA00006484"/>
    </source>
</evidence>
<evidence type="ECO:0000256" key="4">
    <source>
        <dbReference type="ARBA" id="ARBA00026118"/>
    </source>
</evidence>
<protein>
    <recommendedName>
        <fullName evidence="4">carbonyl reductase (NADPH)</fullName>
        <ecNumber evidence="4">1.1.1.184</ecNumber>
    </recommendedName>
</protein>
<dbReference type="InterPro" id="IPR045313">
    <property type="entry name" value="CBR1-like"/>
</dbReference>
<comment type="caution">
    <text evidence="6">The sequence shown here is derived from an EMBL/GenBank/DDBJ whole genome shotgun (WGS) entry which is preliminary data.</text>
</comment>
<dbReference type="GO" id="GO:0004090">
    <property type="term" value="F:carbonyl reductase (NADPH) activity"/>
    <property type="evidence" value="ECO:0007669"/>
    <property type="project" value="UniProtKB-EC"/>
</dbReference>
<evidence type="ECO:0000313" key="7">
    <source>
        <dbReference type="Proteomes" id="UP001208570"/>
    </source>
</evidence>
<sequence>MSTRVAIVTGGNKGVGFAIAKSLCRKFDGDVYLTARDESRGKQAVSELEKEGLKPLYHQLDICNAESRDTLAKFIKEKYGGLDVLVNNAGIAYKLNSNAPFSEQAEVTLETNYFATLAFCQTMLPLLKPGARVVNVSSRVSTSALNASSAELSGRLKSISSIEELTCYMRKFIEDSKAGSHTEAGWPQTAYGVSKIGVTLMTPILQKQLEEDGTRPDIVINSCCPGYIATEMTSFKGTKTIDEGADTPVYLALLPPNTDIKGEFVTERKVQKYK</sequence>
<dbReference type="PANTHER" id="PTHR43963">
    <property type="entry name" value="CARBONYL REDUCTASE 1-RELATED"/>
    <property type="match status" value="1"/>
</dbReference>
<dbReference type="Pfam" id="PF00106">
    <property type="entry name" value="adh_short"/>
    <property type="match status" value="2"/>
</dbReference>
<reference evidence="6" key="1">
    <citation type="journal article" date="2023" name="Mol. Biol. Evol.">
        <title>Third-Generation Sequencing Reveals the Adaptive Role of the Epigenome in Three Deep-Sea Polychaetes.</title>
        <authorList>
            <person name="Perez M."/>
            <person name="Aroh O."/>
            <person name="Sun Y."/>
            <person name="Lan Y."/>
            <person name="Juniper S.K."/>
            <person name="Young C.R."/>
            <person name="Angers B."/>
            <person name="Qian P.Y."/>
        </authorList>
    </citation>
    <scope>NUCLEOTIDE SEQUENCE</scope>
    <source>
        <strain evidence="6">P08H-3</strain>
    </source>
</reference>
<evidence type="ECO:0000256" key="5">
    <source>
        <dbReference type="RuleBase" id="RU000363"/>
    </source>
</evidence>
<dbReference type="InterPro" id="IPR020904">
    <property type="entry name" value="Sc_DH/Rdtase_CS"/>
</dbReference>
<dbReference type="CDD" id="cd05324">
    <property type="entry name" value="carb_red_PTCR-like_SDR_c"/>
    <property type="match status" value="1"/>
</dbReference>
<organism evidence="6 7">
    <name type="scientific">Paralvinella palmiformis</name>
    <dbReference type="NCBI Taxonomy" id="53620"/>
    <lineage>
        <taxon>Eukaryota</taxon>
        <taxon>Metazoa</taxon>
        <taxon>Spiralia</taxon>
        <taxon>Lophotrochozoa</taxon>
        <taxon>Annelida</taxon>
        <taxon>Polychaeta</taxon>
        <taxon>Sedentaria</taxon>
        <taxon>Canalipalpata</taxon>
        <taxon>Terebellida</taxon>
        <taxon>Terebelliformia</taxon>
        <taxon>Alvinellidae</taxon>
        <taxon>Paralvinella</taxon>
    </lineage>
</organism>
<dbReference type="InterPro" id="IPR002347">
    <property type="entry name" value="SDR_fam"/>
</dbReference>
<evidence type="ECO:0000256" key="3">
    <source>
        <dbReference type="ARBA" id="ARBA00023002"/>
    </source>
</evidence>
<keyword evidence="3" id="KW-0560">Oxidoreductase</keyword>
<accession>A0AAD9N6Z9</accession>
<keyword evidence="7" id="KW-1185">Reference proteome</keyword>
<dbReference type="PRINTS" id="PR00080">
    <property type="entry name" value="SDRFAMILY"/>
</dbReference>
<dbReference type="AlphaFoldDB" id="A0AAD9N6Z9"/>
<proteinExistence type="inferred from homology"/>
<dbReference type="EC" id="1.1.1.184" evidence="4"/>
<dbReference type="PROSITE" id="PS00061">
    <property type="entry name" value="ADH_SHORT"/>
    <property type="match status" value="1"/>
</dbReference>
<dbReference type="PANTHER" id="PTHR43963:SF4">
    <property type="entry name" value="CARBONYL REDUCTASE (NADPH)"/>
    <property type="match status" value="1"/>
</dbReference>
<evidence type="ECO:0000313" key="6">
    <source>
        <dbReference type="EMBL" id="KAK2157823.1"/>
    </source>
</evidence>